<dbReference type="EMBL" id="JAHRIN010051578">
    <property type="protein sequence ID" value="MEQ2209629.1"/>
    <property type="molecule type" value="Genomic_DNA"/>
</dbReference>
<gene>
    <name evidence="1" type="ORF">XENOCAPTIV_001708</name>
</gene>
<evidence type="ECO:0000313" key="2">
    <source>
        <dbReference type="Proteomes" id="UP001434883"/>
    </source>
</evidence>
<dbReference type="Proteomes" id="UP001434883">
    <property type="component" value="Unassembled WGS sequence"/>
</dbReference>
<comment type="caution">
    <text evidence="1">The sequence shown here is derived from an EMBL/GenBank/DDBJ whole genome shotgun (WGS) entry which is preliminary data.</text>
</comment>
<accession>A0ABV0RN36</accession>
<proteinExistence type="predicted"/>
<reference evidence="1 2" key="1">
    <citation type="submission" date="2021-06" db="EMBL/GenBank/DDBJ databases">
        <authorList>
            <person name="Palmer J.M."/>
        </authorList>
    </citation>
    <scope>NUCLEOTIDE SEQUENCE [LARGE SCALE GENOMIC DNA]</scope>
    <source>
        <strain evidence="1 2">XC_2019</strain>
        <tissue evidence="1">Muscle</tissue>
    </source>
</reference>
<organism evidence="1 2">
    <name type="scientific">Xenoophorus captivus</name>
    <dbReference type="NCBI Taxonomy" id="1517983"/>
    <lineage>
        <taxon>Eukaryota</taxon>
        <taxon>Metazoa</taxon>
        <taxon>Chordata</taxon>
        <taxon>Craniata</taxon>
        <taxon>Vertebrata</taxon>
        <taxon>Euteleostomi</taxon>
        <taxon>Actinopterygii</taxon>
        <taxon>Neopterygii</taxon>
        <taxon>Teleostei</taxon>
        <taxon>Neoteleostei</taxon>
        <taxon>Acanthomorphata</taxon>
        <taxon>Ovalentaria</taxon>
        <taxon>Atherinomorphae</taxon>
        <taxon>Cyprinodontiformes</taxon>
        <taxon>Goodeidae</taxon>
        <taxon>Xenoophorus</taxon>
    </lineage>
</organism>
<evidence type="ECO:0000313" key="1">
    <source>
        <dbReference type="EMBL" id="MEQ2209629.1"/>
    </source>
</evidence>
<protein>
    <submittedName>
        <fullName evidence="1">Uncharacterized protein</fullName>
    </submittedName>
</protein>
<keyword evidence="2" id="KW-1185">Reference proteome</keyword>
<name>A0ABV0RN36_9TELE</name>
<sequence>MLSFGSILVDSYRQRKRVEAVGASGYSSWSVDRFIIEVCIPPTHFLSLNWRCQAVIVTLFYCSFVHDLQHVCCLHTSWSLESLAAISRHQKGTTITQMN</sequence>